<feature type="binding site" evidence="4">
    <location>
        <position position="35"/>
    </location>
    <ligand>
        <name>Mg(2+)</name>
        <dbReference type="ChEBI" id="CHEBI:18420"/>
    </ligand>
</feature>
<dbReference type="InterPro" id="IPR006689">
    <property type="entry name" value="Small_GTPase_ARF/SAR"/>
</dbReference>
<gene>
    <name evidence="5" type="ORF">K457DRAFT_20281</name>
</gene>
<name>A0A197JV76_9FUNG</name>
<evidence type="ECO:0000256" key="4">
    <source>
        <dbReference type="PIRSR" id="PIRSR606689-2"/>
    </source>
</evidence>
<keyword evidence="4" id="KW-0479">Metal-binding</keyword>
<evidence type="ECO:0000313" key="6">
    <source>
        <dbReference type="Proteomes" id="UP000078512"/>
    </source>
</evidence>
<dbReference type="GO" id="GO:0046872">
    <property type="term" value="F:metal ion binding"/>
    <property type="evidence" value="ECO:0007669"/>
    <property type="project" value="UniProtKB-KW"/>
</dbReference>
<feature type="binding site" evidence="3">
    <location>
        <begin position="158"/>
        <end position="161"/>
    </location>
    <ligand>
        <name>GTP</name>
        <dbReference type="ChEBI" id="CHEBI:37565"/>
    </ligand>
</feature>
<dbReference type="SUPFAM" id="SSF52540">
    <property type="entry name" value="P-loop containing nucleoside triphosphate hydrolases"/>
    <property type="match status" value="1"/>
</dbReference>
<dbReference type="InterPro" id="IPR027417">
    <property type="entry name" value="P-loop_NTPase"/>
</dbReference>
<dbReference type="EMBL" id="KV442049">
    <property type="protein sequence ID" value="OAQ28341.1"/>
    <property type="molecule type" value="Genomic_DNA"/>
</dbReference>
<keyword evidence="4" id="KW-0460">Magnesium</keyword>
<dbReference type="STRING" id="1314771.A0A197JV76"/>
<keyword evidence="6" id="KW-1185">Reference proteome</keyword>
<dbReference type="InterPro" id="IPR024156">
    <property type="entry name" value="Small_GTPase_ARF"/>
</dbReference>
<dbReference type="GO" id="GO:0043001">
    <property type="term" value="P:Golgi to plasma membrane protein transport"/>
    <property type="evidence" value="ECO:0007669"/>
    <property type="project" value="TreeGrafter"/>
</dbReference>
<evidence type="ECO:0000256" key="1">
    <source>
        <dbReference type="ARBA" id="ARBA00022741"/>
    </source>
</evidence>
<accession>A0A197JV76</accession>
<proteinExistence type="predicted"/>
<dbReference type="PANTHER" id="PTHR45909:SF1">
    <property type="entry name" value="ADP-RIBOSYLATION FACTOR-RELATED PROTEIN 1"/>
    <property type="match status" value="1"/>
</dbReference>
<dbReference type="Gene3D" id="3.40.50.300">
    <property type="entry name" value="P-loop containing nucleotide triphosphate hydrolases"/>
    <property type="match status" value="1"/>
</dbReference>
<protein>
    <submittedName>
        <fullName evidence="5">p-loop containing nucleoside triphosphate hydrolase protein</fullName>
    </submittedName>
</protein>
<dbReference type="PANTHER" id="PTHR45909">
    <property type="entry name" value="ADP-RIBOSYLATION FACTOR-RELATED PROTEIN 1"/>
    <property type="match status" value="1"/>
</dbReference>
<dbReference type="GO" id="GO:0006886">
    <property type="term" value="P:intracellular protein transport"/>
    <property type="evidence" value="ECO:0007669"/>
    <property type="project" value="TreeGrafter"/>
</dbReference>
<dbReference type="GO" id="GO:0005794">
    <property type="term" value="C:Golgi apparatus"/>
    <property type="evidence" value="ECO:0007669"/>
    <property type="project" value="TreeGrafter"/>
</dbReference>
<dbReference type="AlphaFoldDB" id="A0A197JV76"/>
<feature type="binding site" evidence="4">
    <location>
        <position position="71"/>
    </location>
    <ligand>
        <name>Mg(2+)</name>
        <dbReference type="ChEBI" id="CHEBI:18420"/>
    </ligand>
</feature>
<keyword evidence="1 3" id="KW-0547">Nucleotide-binding</keyword>
<dbReference type="GO" id="GO:0003924">
    <property type="term" value="F:GTPase activity"/>
    <property type="evidence" value="ECO:0007669"/>
    <property type="project" value="InterPro"/>
</dbReference>
<dbReference type="Pfam" id="PF00025">
    <property type="entry name" value="Arf"/>
    <property type="match status" value="1"/>
</dbReference>
<sequence>MGNTLSNLISPPPQQPLESDKYLIKIMGPTRAGKTSVLEKIKDPNAIINPAIYTANITCDVRFIWSSVLPSSSTQDDRSIAEKRQALTFYDTSSSERQSTFNSSFLRHTHGIIFVIDFSPQDGQTREEYAAEASKSLWGVIDESANSVQDQPLLVFVNKKDRPDSMTAEEVIELLHLEDIFRTSGRRWFVQEASALRGEGITIGFAWLLAQMQDRRANCGL</sequence>
<organism evidence="5 6">
    <name type="scientific">Linnemannia elongata AG-77</name>
    <dbReference type="NCBI Taxonomy" id="1314771"/>
    <lineage>
        <taxon>Eukaryota</taxon>
        <taxon>Fungi</taxon>
        <taxon>Fungi incertae sedis</taxon>
        <taxon>Mucoromycota</taxon>
        <taxon>Mortierellomycotina</taxon>
        <taxon>Mortierellomycetes</taxon>
        <taxon>Mortierellales</taxon>
        <taxon>Mortierellaceae</taxon>
        <taxon>Linnemannia</taxon>
    </lineage>
</organism>
<dbReference type="Proteomes" id="UP000078512">
    <property type="component" value="Unassembled WGS sequence"/>
</dbReference>
<evidence type="ECO:0000256" key="3">
    <source>
        <dbReference type="PIRSR" id="PIRSR606689-1"/>
    </source>
</evidence>
<keyword evidence="2 3" id="KW-0342">GTP-binding</keyword>
<dbReference type="PROSITE" id="PS51417">
    <property type="entry name" value="ARF"/>
    <property type="match status" value="1"/>
</dbReference>
<evidence type="ECO:0000313" key="5">
    <source>
        <dbReference type="EMBL" id="OAQ28341.1"/>
    </source>
</evidence>
<evidence type="ECO:0000256" key="2">
    <source>
        <dbReference type="ARBA" id="ARBA00023134"/>
    </source>
</evidence>
<dbReference type="OrthoDB" id="2427315at2759"/>
<dbReference type="GO" id="GO:0005525">
    <property type="term" value="F:GTP binding"/>
    <property type="evidence" value="ECO:0007669"/>
    <property type="project" value="UniProtKB-KW"/>
</dbReference>
<dbReference type="GO" id="GO:0034067">
    <property type="term" value="P:protein localization to Golgi apparatus"/>
    <property type="evidence" value="ECO:0007669"/>
    <property type="project" value="TreeGrafter"/>
</dbReference>
<keyword evidence="5" id="KW-0378">Hydrolase</keyword>
<reference evidence="5 6" key="1">
    <citation type="submission" date="2016-05" db="EMBL/GenBank/DDBJ databases">
        <title>Genome sequencing reveals origins of a unique bacterial endosymbiosis in the earliest lineages of terrestrial Fungi.</title>
        <authorList>
            <consortium name="DOE Joint Genome Institute"/>
            <person name="Uehling J."/>
            <person name="Gryganskyi A."/>
            <person name="Hameed K."/>
            <person name="Tschaplinski T."/>
            <person name="Misztal P."/>
            <person name="Wu S."/>
            <person name="Desiro A."/>
            <person name="Vande Pol N."/>
            <person name="Du Z.-Y."/>
            <person name="Zienkiewicz A."/>
            <person name="Zienkiewicz K."/>
            <person name="Morin E."/>
            <person name="Tisserant E."/>
            <person name="Splivallo R."/>
            <person name="Hainaut M."/>
            <person name="Henrissat B."/>
            <person name="Ohm R."/>
            <person name="Kuo A."/>
            <person name="Yan J."/>
            <person name="Lipzen A."/>
            <person name="Nolan M."/>
            <person name="Labutti K."/>
            <person name="Barry K."/>
            <person name="Goldstein A."/>
            <person name="Labbe J."/>
            <person name="Schadt C."/>
            <person name="Tuskan G."/>
            <person name="Grigoriev I."/>
            <person name="Martin F."/>
            <person name="Vilgalys R."/>
            <person name="Bonito G."/>
        </authorList>
    </citation>
    <scope>NUCLEOTIDE SEQUENCE [LARGE SCALE GENOMIC DNA]</scope>
    <source>
        <strain evidence="5 6">AG-77</strain>
    </source>
</reference>
<feature type="binding site" evidence="3">
    <location>
        <begin position="28"/>
        <end position="35"/>
    </location>
    <ligand>
        <name>GTP</name>
        <dbReference type="ChEBI" id="CHEBI:37565"/>
    </ligand>
</feature>
<dbReference type="SMART" id="SM00177">
    <property type="entry name" value="ARF"/>
    <property type="match status" value="1"/>
</dbReference>